<protein>
    <submittedName>
        <fullName evidence="1">Uncharacterized protein</fullName>
    </submittedName>
</protein>
<sequence>MRDLTDDVALMRAVIDALRASGADP</sequence>
<organism evidence="1 2">
    <name type="scientific">Metapseudomonas otitidis</name>
    <dbReference type="NCBI Taxonomy" id="319939"/>
    <lineage>
        <taxon>Bacteria</taxon>
        <taxon>Pseudomonadati</taxon>
        <taxon>Pseudomonadota</taxon>
        <taxon>Gammaproteobacteria</taxon>
        <taxon>Pseudomonadales</taxon>
        <taxon>Pseudomonadaceae</taxon>
        <taxon>Metapseudomonas</taxon>
    </lineage>
</organism>
<comment type="caution">
    <text evidence="1">The sequence shown here is derived from an EMBL/GenBank/DDBJ whole genome shotgun (WGS) entry which is preliminary data.</text>
</comment>
<feature type="non-terminal residue" evidence="1">
    <location>
        <position position="25"/>
    </location>
</feature>
<dbReference type="EMBL" id="JAWJUL010000178">
    <property type="protein sequence ID" value="MDV3443327.1"/>
    <property type="molecule type" value="Genomic_DNA"/>
</dbReference>
<evidence type="ECO:0000313" key="1">
    <source>
        <dbReference type="EMBL" id="MDV3443327.1"/>
    </source>
</evidence>
<keyword evidence="2" id="KW-1185">Reference proteome</keyword>
<dbReference type="Proteomes" id="UP001273935">
    <property type="component" value="Unassembled WGS sequence"/>
</dbReference>
<dbReference type="RefSeq" id="WP_317234618.1">
    <property type="nucleotide sequence ID" value="NZ_JAWJUL010000178.1"/>
</dbReference>
<gene>
    <name evidence="1" type="ORF">R0G64_28350</name>
</gene>
<proteinExistence type="predicted"/>
<evidence type="ECO:0000313" key="2">
    <source>
        <dbReference type="Proteomes" id="UP001273935"/>
    </source>
</evidence>
<reference evidence="1 2" key="1">
    <citation type="submission" date="2023-10" db="EMBL/GenBank/DDBJ databases">
        <title>Pseudomonas otitidis isolated from a paediatric patient with cystic fibrosis in Chile.</title>
        <authorList>
            <person name="Amsteins-Romero L."/>
            <person name="Opazo-Capurro A."/>
            <person name="Matus-Kohler M."/>
            <person name="Gonzalez-Rocha G."/>
        </authorList>
    </citation>
    <scope>NUCLEOTIDE SEQUENCE [LARGE SCALE GENOMIC DNA]</scope>
    <source>
        <strain evidence="1 2">P-714</strain>
    </source>
</reference>
<accession>A0ABU3XZI2</accession>
<name>A0ABU3XZI2_9GAMM</name>